<proteinExistence type="predicted"/>
<dbReference type="RefSeq" id="WP_270147842.1">
    <property type="nucleotide sequence ID" value="NZ_CP115450.1"/>
</dbReference>
<evidence type="ECO:0000313" key="1">
    <source>
        <dbReference type="EMBL" id="WBP89501.1"/>
    </source>
</evidence>
<dbReference type="Proteomes" id="UP001212821">
    <property type="component" value="Chromosome"/>
</dbReference>
<organism evidence="1 2">
    <name type="scientific">Kitasatospora cathayae</name>
    <dbReference type="NCBI Taxonomy" id="3004092"/>
    <lineage>
        <taxon>Bacteria</taxon>
        <taxon>Bacillati</taxon>
        <taxon>Actinomycetota</taxon>
        <taxon>Actinomycetes</taxon>
        <taxon>Kitasatosporales</taxon>
        <taxon>Streptomycetaceae</taxon>
        <taxon>Kitasatospora</taxon>
    </lineage>
</organism>
<evidence type="ECO:0000313" key="2">
    <source>
        <dbReference type="Proteomes" id="UP001212821"/>
    </source>
</evidence>
<gene>
    <name evidence="1" type="ORF">O1G21_29120</name>
</gene>
<name>A0ABY7QAB9_9ACTN</name>
<dbReference type="EMBL" id="CP115450">
    <property type="protein sequence ID" value="WBP89501.1"/>
    <property type="molecule type" value="Genomic_DNA"/>
</dbReference>
<sequence length="61" mass="6731">MSAHRIVVIRCNSGLQCGAEISTPFGTSRAADVRAYTRPHGWHQRPGGRDICPDCWNAGHR</sequence>
<keyword evidence="2" id="KW-1185">Reference proteome</keyword>
<accession>A0ABY7QAB9</accession>
<reference evidence="2" key="1">
    <citation type="submission" date="2022-12" db="EMBL/GenBank/DDBJ databases">
        <authorList>
            <person name="Mo P."/>
        </authorList>
    </citation>
    <scope>NUCLEOTIDE SEQUENCE [LARGE SCALE GENOMIC DNA]</scope>
    <source>
        <strain evidence="2">HUAS 3-15</strain>
    </source>
</reference>
<protein>
    <submittedName>
        <fullName evidence="1">Uncharacterized protein</fullName>
    </submittedName>
</protein>